<dbReference type="GO" id="GO:0015648">
    <property type="term" value="F:lipid-linked peptidoglycan transporter activity"/>
    <property type="evidence" value="ECO:0007669"/>
    <property type="project" value="TreeGrafter"/>
</dbReference>
<dbReference type="NCBIfam" id="TIGR02614">
    <property type="entry name" value="ftsW"/>
    <property type="match status" value="1"/>
</dbReference>
<evidence type="ECO:0000256" key="7">
    <source>
        <dbReference type="ARBA" id="ARBA00022692"/>
    </source>
</evidence>
<comment type="subcellular location">
    <subcellularLocation>
        <location evidence="1">Cell membrane</location>
        <topology evidence="1">Multi-pass membrane protein</topology>
    </subcellularLocation>
</comment>
<comment type="caution">
    <text evidence="23">The sequence shown here is derived from an EMBL/GenBank/DDBJ whole genome shotgun (WGS) entry which is preliminary data.</text>
</comment>
<evidence type="ECO:0000256" key="4">
    <source>
        <dbReference type="ARBA" id="ARBA00022618"/>
    </source>
</evidence>
<keyword evidence="3" id="KW-1003">Cell membrane</keyword>
<evidence type="ECO:0000256" key="20">
    <source>
        <dbReference type="ARBA" id="ARBA00049902"/>
    </source>
</evidence>
<keyword evidence="10 22" id="KW-1133">Transmembrane helix</keyword>
<dbReference type="GO" id="GO:0051301">
    <property type="term" value="P:cell division"/>
    <property type="evidence" value="ECO:0007669"/>
    <property type="project" value="UniProtKB-KW"/>
</dbReference>
<feature type="transmembrane region" description="Helical" evidence="22">
    <location>
        <begin position="266"/>
        <end position="292"/>
    </location>
</feature>
<dbReference type="PANTHER" id="PTHR30474">
    <property type="entry name" value="CELL CYCLE PROTEIN"/>
    <property type="match status" value="1"/>
</dbReference>
<dbReference type="GO" id="GO:0005886">
    <property type="term" value="C:plasma membrane"/>
    <property type="evidence" value="ECO:0007669"/>
    <property type="project" value="UniProtKB-SubCell"/>
</dbReference>
<dbReference type="PANTHER" id="PTHR30474:SF2">
    <property type="entry name" value="PEPTIDOGLYCAN GLYCOSYLTRANSFERASE FTSW-RELATED"/>
    <property type="match status" value="1"/>
</dbReference>
<protein>
    <recommendedName>
        <fullName evidence="17">Probable peptidoglycan glycosyltransferase FtsW</fullName>
        <ecNumber evidence="19">2.4.99.28</ecNumber>
    </recommendedName>
    <alternativeName>
        <fullName evidence="18">Cell division protein FtsW</fullName>
    </alternativeName>
    <alternativeName>
        <fullName evidence="15">Cell wall polymerase</fullName>
    </alternativeName>
    <alternativeName>
        <fullName evidence="14">Peptidoglycan polymerase</fullName>
    </alternativeName>
</protein>
<feature type="transmembrane region" description="Helical" evidence="22">
    <location>
        <begin position="12"/>
        <end position="35"/>
    </location>
</feature>
<evidence type="ECO:0000256" key="17">
    <source>
        <dbReference type="ARBA" id="ARBA00041185"/>
    </source>
</evidence>
<evidence type="ECO:0000256" key="15">
    <source>
        <dbReference type="ARBA" id="ARBA00033270"/>
    </source>
</evidence>
<accession>A0A6N7IXQ4</accession>
<keyword evidence="12" id="KW-0131">Cell cycle</keyword>
<evidence type="ECO:0000256" key="10">
    <source>
        <dbReference type="ARBA" id="ARBA00022989"/>
    </source>
</evidence>
<dbReference type="InterPro" id="IPR001182">
    <property type="entry name" value="FtsW/RodA"/>
</dbReference>
<dbReference type="GO" id="GO:0071555">
    <property type="term" value="P:cell wall organization"/>
    <property type="evidence" value="ECO:0007669"/>
    <property type="project" value="UniProtKB-KW"/>
</dbReference>
<dbReference type="Proteomes" id="UP000441717">
    <property type="component" value="Unassembled WGS sequence"/>
</dbReference>
<reference evidence="23 24" key="1">
    <citation type="submission" date="2019-10" db="EMBL/GenBank/DDBJ databases">
        <title>Comparative genomics of sulfur disproportionating microorganisms.</title>
        <authorList>
            <person name="Ward L.M."/>
            <person name="Bertran E."/>
            <person name="Johnston D."/>
        </authorList>
    </citation>
    <scope>NUCLEOTIDE SEQUENCE [LARGE SCALE GENOMIC DNA]</scope>
    <source>
        <strain evidence="23 24">DSM 14055</strain>
    </source>
</reference>
<keyword evidence="11 22" id="KW-0472">Membrane</keyword>
<evidence type="ECO:0000256" key="2">
    <source>
        <dbReference type="ARBA" id="ARBA00004752"/>
    </source>
</evidence>
<name>A0A6N7IXQ4_9FIRM</name>
<feature type="transmembrane region" description="Helical" evidence="22">
    <location>
        <begin position="118"/>
        <end position="133"/>
    </location>
</feature>
<sequence length="369" mass="40025">MAMRRRPPDFVLFLTVLMLLSVGIIMVFSSSYYYAMFPPFNNPFHFLVRQLIWAAIGLTLMFVMMNYDYRNLKRWAPGLLGLAFLLLAAVLIPGVGVAKLGAQRWLNLGPFSFQPSEFAKLCLIIFTAFGLSRRPDRINDFRRGILPYLILMALAAGLIMVQPDLGTAVTLCATIVLMLFAAGAPMVYLGLLGALGVAAAGAAIWLEPYRMRRFWAFLDPEKDLSGAGWQILNSLMSLGSGGLLGTGLGQGRHSKFLYLPERQTDFIFAVIGEELGFIGACLVIILFVIFIWRGLKVAITSPDPFGSILAAGIVAGVGIQAIINIGVVTSSLPVTGITLPFVSFGGTSLVFTLMGVGVLLNISRYSAPK</sequence>
<dbReference type="RefSeq" id="WP_152948395.1">
    <property type="nucleotide sequence ID" value="NZ_WHYR01000083.1"/>
</dbReference>
<proteinExistence type="inferred from homology"/>
<evidence type="ECO:0000256" key="16">
    <source>
        <dbReference type="ARBA" id="ARBA00038053"/>
    </source>
</evidence>
<dbReference type="Pfam" id="PF01098">
    <property type="entry name" value="FTSW_RODA_SPOVE"/>
    <property type="match status" value="1"/>
</dbReference>
<keyword evidence="4" id="KW-0132">Cell division</keyword>
<dbReference type="GO" id="GO:0032153">
    <property type="term" value="C:cell division site"/>
    <property type="evidence" value="ECO:0007669"/>
    <property type="project" value="TreeGrafter"/>
</dbReference>
<dbReference type="EC" id="2.4.99.28" evidence="19"/>
<evidence type="ECO:0000313" key="24">
    <source>
        <dbReference type="Proteomes" id="UP000441717"/>
    </source>
</evidence>
<feature type="transmembrane region" description="Helical" evidence="22">
    <location>
        <begin position="79"/>
        <end position="98"/>
    </location>
</feature>
<gene>
    <name evidence="23" type="primary">ftsW</name>
    <name evidence="23" type="ORF">GFC01_17130</name>
</gene>
<dbReference type="GO" id="GO:0008360">
    <property type="term" value="P:regulation of cell shape"/>
    <property type="evidence" value="ECO:0007669"/>
    <property type="project" value="UniProtKB-KW"/>
</dbReference>
<dbReference type="GO" id="GO:0009252">
    <property type="term" value="P:peptidoglycan biosynthetic process"/>
    <property type="evidence" value="ECO:0007669"/>
    <property type="project" value="UniProtKB-KW"/>
</dbReference>
<evidence type="ECO:0000256" key="21">
    <source>
        <dbReference type="ARBA" id="ARBA00049966"/>
    </source>
</evidence>
<evidence type="ECO:0000256" key="18">
    <source>
        <dbReference type="ARBA" id="ARBA00041418"/>
    </source>
</evidence>
<evidence type="ECO:0000256" key="9">
    <source>
        <dbReference type="ARBA" id="ARBA00022984"/>
    </source>
</evidence>
<keyword evidence="9" id="KW-0573">Peptidoglycan synthesis</keyword>
<dbReference type="AlphaFoldDB" id="A0A6N7IXQ4"/>
<dbReference type="OrthoDB" id="9812661at2"/>
<keyword evidence="24" id="KW-1185">Reference proteome</keyword>
<keyword evidence="6" id="KW-0808">Transferase</keyword>
<evidence type="ECO:0000256" key="19">
    <source>
        <dbReference type="ARBA" id="ARBA00044770"/>
    </source>
</evidence>
<evidence type="ECO:0000256" key="3">
    <source>
        <dbReference type="ARBA" id="ARBA00022475"/>
    </source>
</evidence>
<evidence type="ECO:0000256" key="5">
    <source>
        <dbReference type="ARBA" id="ARBA00022676"/>
    </source>
</evidence>
<feature type="transmembrane region" description="Helical" evidence="22">
    <location>
        <begin position="145"/>
        <end position="163"/>
    </location>
</feature>
<comment type="pathway">
    <text evidence="2">Cell wall biogenesis; peptidoglycan biosynthesis.</text>
</comment>
<dbReference type="EMBL" id="WHYR01000083">
    <property type="protein sequence ID" value="MQL53948.1"/>
    <property type="molecule type" value="Genomic_DNA"/>
</dbReference>
<evidence type="ECO:0000256" key="1">
    <source>
        <dbReference type="ARBA" id="ARBA00004651"/>
    </source>
</evidence>
<comment type="catalytic activity">
    <reaction evidence="20">
        <text>[GlcNAc-(1-&gt;4)-Mur2Ac(oyl-L-Ala-gamma-D-Glu-L-Lys-D-Ala-D-Ala)](n)-di-trans,octa-cis-undecaprenyl diphosphate + beta-D-GlcNAc-(1-&gt;4)-Mur2Ac(oyl-L-Ala-gamma-D-Glu-L-Lys-D-Ala-D-Ala)-di-trans,octa-cis-undecaprenyl diphosphate = [GlcNAc-(1-&gt;4)-Mur2Ac(oyl-L-Ala-gamma-D-Glu-L-Lys-D-Ala-D-Ala)](n+1)-di-trans,octa-cis-undecaprenyl diphosphate + di-trans,octa-cis-undecaprenyl diphosphate + H(+)</text>
        <dbReference type="Rhea" id="RHEA:23708"/>
        <dbReference type="Rhea" id="RHEA-COMP:9602"/>
        <dbReference type="Rhea" id="RHEA-COMP:9603"/>
        <dbReference type="ChEBI" id="CHEBI:15378"/>
        <dbReference type="ChEBI" id="CHEBI:58405"/>
        <dbReference type="ChEBI" id="CHEBI:60033"/>
        <dbReference type="ChEBI" id="CHEBI:78435"/>
        <dbReference type="EC" id="2.4.99.28"/>
    </reaction>
</comment>
<comment type="function">
    <text evidence="21">Peptidoglycan polymerase that is essential for cell division.</text>
</comment>
<keyword evidence="7 22" id="KW-0812">Transmembrane</keyword>
<evidence type="ECO:0000256" key="22">
    <source>
        <dbReference type="SAM" id="Phobius"/>
    </source>
</evidence>
<feature type="transmembrane region" description="Helical" evidence="22">
    <location>
        <begin position="227"/>
        <end position="246"/>
    </location>
</feature>
<feature type="transmembrane region" description="Helical" evidence="22">
    <location>
        <begin position="304"/>
        <end position="327"/>
    </location>
</feature>
<evidence type="ECO:0000256" key="6">
    <source>
        <dbReference type="ARBA" id="ARBA00022679"/>
    </source>
</evidence>
<evidence type="ECO:0000256" key="13">
    <source>
        <dbReference type="ARBA" id="ARBA00023316"/>
    </source>
</evidence>
<organism evidence="23 24">
    <name type="scientific">Desulfofundulus thermobenzoicus</name>
    <dbReference type="NCBI Taxonomy" id="29376"/>
    <lineage>
        <taxon>Bacteria</taxon>
        <taxon>Bacillati</taxon>
        <taxon>Bacillota</taxon>
        <taxon>Clostridia</taxon>
        <taxon>Eubacteriales</taxon>
        <taxon>Peptococcaceae</taxon>
        <taxon>Desulfofundulus</taxon>
    </lineage>
</organism>
<evidence type="ECO:0000256" key="14">
    <source>
        <dbReference type="ARBA" id="ARBA00032370"/>
    </source>
</evidence>
<dbReference type="GO" id="GO:0008955">
    <property type="term" value="F:peptidoglycan glycosyltransferase activity"/>
    <property type="evidence" value="ECO:0007669"/>
    <property type="project" value="UniProtKB-EC"/>
</dbReference>
<keyword evidence="13" id="KW-0961">Cell wall biogenesis/degradation</keyword>
<evidence type="ECO:0000313" key="23">
    <source>
        <dbReference type="EMBL" id="MQL53948.1"/>
    </source>
</evidence>
<evidence type="ECO:0000256" key="8">
    <source>
        <dbReference type="ARBA" id="ARBA00022960"/>
    </source>
</evidence>
<dbReference type="InterPro" id="IPR013437">
    <property type="entry name" value="FtsW"/>
</dbReference>
<comment type="similarity">
    <text evidence="16">Belongs to the SEDS family. FtsW subfamily.</text>
</comment>
<feature type="transmembrane region" description="Helical" evidence="22">
    <location>
        <begin position="339"/>
        <end position="362"/>
    </location>
</feature>
<keyword evidence="5" id="KW-0328">Glycosyltransferase</keyword>
<feature type="transmembrane region" description="Helical" evidence="22">
    <location>
        <begin position="47"/>
        <end position="67"/>
    </location>
</feature>
<feature type="transmembrane region" description="Helical" evidence="22">
    <location>
        <begin position="175"/>
        <end position="206"/>
    </location>
</feature>
<evidence type="ECO:0000256" key="11">
    <source>
        <dbReference type="ARBA" id="ARBA00023136"/>
    </source>
</evidence>
<keyword evidence="8" id="KW-0133">Cell shape</keyword>
<evidence type="ECO:0000256" key="12">
    <source>
        <dbReference type="ARBA" id="ARBA00023306"/>
    </source>
</evidence>